<dbReference type="HOGENOM" id="CLU_016564_0_0_11"/>
<dbReference type="SMART" id="SM00382">
    <property type="entry name" value="AAA"/>
    <property type="match status" value="1"/>
</dbReference>
<dbReference type="InterPro" id="IPR050221">
    <property type="entry name" value="26S_Proteasome_ATPase"/>
</dbReference>
<feature type="domain" description="AAA+ ATPase" evidence="4">
    <location>
        <begin position="466"/>
        <end position="598"/>
    </location>
</feature>
<dbReference type="STRING" id="479433.Caci_4397"/>
<keyword evidence="2" id="KW-0547">Nucleotide-binding</keyword>
<reference evidence="5 6" key="1">
    <citation type="journal article" date="2009" name="Stand. Genomic Sci.">
        <title>Complete genome sequence of Catenulispora acidiphila type strain (ID 139908).</title>
        <authorList>
            <person name="Copeland A."/>
            <person name="Lapidus A."/>
            <person name="Glavina Del Rio T."/>
            <person name="Nolan M."/>
            <person name="Lucas S."/>
            <person name="Chen F."/>
            <person name="Tice H."/>
            <person name="Cheng J.F."/>
            <person name="Bruce D."/>
            <person name="Goodwin L."/>
            <person name="Pitluck S."/>
            <person name="Mikhailova N."/>
            <person name="Pati A."/>
            <person name="Ivanova N."/>
            <person name="Mavromatis K."/>
            <person name="Chen A."/>
            <person name="Palaniappan K."/>
            <person name="Chain P."/>
            <person name="Land M."/>
            <person name="Hauser L."/>
            <person name="Chang Y.J."/>
            <person name="Jeffries C.D."/>
            <person name="Chertkov O."/>
            <person name="Brettin T."/>
            <person name="Detter J.C."/>
            <person name="Han C."/>
            <person name="Ali Z."/>
            <person name="Tindall B.J."/>
            <person name="Goker M."/>
            <person name="Bristow J."/>
            <person name="Eisen J.A."/>
            <person name="Markowitz V."/>
            <person name="Hugenholtz P."/>
            <person name="Kyrpides N.C."/>
            <person name="Klenk H.P."/>
        </authorList>
    </citation>
    <scope>NUCLEOTIDE SEQUENCE [LARGE SCALE GENOMIC DNA]</scope>
    <source>
        <strain evidence="6">DSM 44928 / JCM 14897 / NBRC 102108 / NRRL B-24433 / ID139908</strain>
    </source>
</reference>
<name>C7QK23_CATAD</name>
<dbReference type="InterPro" id="IPR003959">
    <property type="entry name" value="ATPase_AAA_core"/>
</dbReference>
<dbReference type="InterPro" id="IPR027417">
    <property type="entry name" value="P-loop_NTPase"/>
</dbReference>
<dbReference type="InParanoid" id="C7QK23"/>
<proteinExistence type="inferred from homology"/>
<organism evidence="5 6">
    <name type="scientific">Catenulispora acidiphila (strain DSM 44928 / JCM 14897 / NBRC 102108 / NRRL B-24433 / ID139908)</name>
    <dbReference type="NCBI Taxonomy" id="479433"/>
    <lineage>
        <taxon>Bacteria</taxon>
        <taxon>Bacillati</taxon>
        <taxon>Actinomycetota</taxon>
        <taxon>Actinomycetes</taxon>
        <taxon>Catenulisporales</taxon>
        <taxon>Catenulisporaceae</taxon>
        <taxon>Catenulispora</taxon>
    </lineage>
</organism>
<dbReference type="EMBL" id="CP001700">
    <property type="protein sequence ID" value="ACU73261.1"/>
    <property type="molecule type" value="Genomic_DNA"/>
</dbReference>
<evidence type="ECO:0000259" key="4">
    <source>
        <dbReference type="SMART" id="SM00382"/>
    </source>
</evidence>
<dbReference type="CDD" id="cd19481">
    <property type="entry name" value="RecA-like_protease"/>
    <property type="match status" value="1"/>
</dbReference>
<evidence type="ECO:0000256" key="1">
    <source>
        <dbReference type="ARBA" id="ARBA00006914"/>
    </source>
</evidence>
<evidence type="ECO:0000256" key="3">
    <source>
        <dbReference type="ARBA" id="ARBA00022840"/>
    </source>
</evidence>
<gene>
    <name evidence="5" type="ordered locus">Caci_4397</name>
</gene>
<sequence length="687" mass="73529">MNAEAKAARHCLDLLAEQVRILVDVRSAVDPSAEDPLRGLRLSADQVGWLLEAGSLDPTRSGGALAALDDFEADGDLIPAAEGWPRLAELAETFELTPLDVAVLVLALAPDVDRVFESCYGYLNDDVTRRRATVGLALDLSGREAWDPVARARFSAGAPLVSGGLLELEDADQPLLSRTLRVPDRVVAHLLGDDTPDDVLHGLTQAIDSFAEAPDAATLAEVERRPGLVELLRAGPTLIQLREQRKGSADAVALALFAAAGRPALRITLTEKVLARADQIVPALIREARLRRAGLVVLLPEPVDPGPLCTDQVPVLLVGEARRESGGWPVRPLVVDVESPAGGSPEWIARWRSELGPLAPGTDLEATVAPFRLTATGIARAAGTARALAALEGRQPDETHIRRAARQENARGMGPGVRHVEPAVGWPDLVLPETEGARLRELVDRVRNRDRVLGAWGLRTGGGRGRGVAALFAGESGTGKTLAAEVVAGELGLDLYVVELSALVDKYVGETEKNLERLFAEADRVDAVILFDEADAVFGKRSETKDAHDRYANMESAYLLQRLESFNGVALLTTNLRANIDDAFTRRFDLIVDFPFPDAALRKALWQRCLAGSVPLEPDVADGSALDAVADRFELAGGAIRAAATTAAYLAAAGGRRVGAEDLLTGAQREYRKMGRLSQEDLVGLEF</sequence>
<dbReference type="InterPro" id="IPR003593">
    <property type="entry name" value="AAA+_ATPase"/>
</dbReference>
<dbReference type="GO" id="GO:0016887">
    <property type="term" value="F:ATP hydrolysis activity"/>
    <property type="evidence" value="ECO:0007669"/>
    <property type="project" value="InterPro"/>
</dbReference>
<dbReference type="Pfam" id="PF00004">
    <property type="entry name" value="AAA"/>
    <property type="match status" value="1"/>
</dbReference>
<dbReference type="eggNOG" id="COG0464">
    <property type="taxonomic scope" value="Bacteria"/>
</dbReference>
<dbReference type="SUPFAM" id="SSF52540">
    <property type="entry name" value="P-loop containing nucleoside triphosphate hydrolases"/>
    <property type="match status" value="1"/>
</dbReference>
<evidence type="ECO:0000313" key="5">
    <source>
        <dbReference type="EMBL" id="ACU73261.1"/>
    </source>
</evidence>
<dbReference type="FunCoup" id="C7QK23">
    <property type="interactions" value="213"/>
</dbReference>
<evidence type="ECO:0000256" key="2">
    <source>
        <dbReference type="ARBA" id="ARBA00022741"/>
    </source>
</evidence>
<dbReference type="RefSeq" id="WP_015792990.1">
    <property type="nucleotide sequence ID" value="NC_013131.1"/>
</dbReference>
<dbReference type="Gene3D" id="3.40.50.300">
    <property type="entry name" value="P-loop containing nucleotide triphosphate hydrolases"/>
    <property type="match status" value="1"/>
</dbReference>
<dbReference type="GO" id="GO:0005524">
    <property type="term" value="F:ATP binding"/>
    <property type="evidence" value="ECO:0007669"/>
    <property type="project" value="UniProtKB-KW"/>
</dbReference>
<evidence type="ECO:0000313" key="6">
    <source>
        <dbReference type="Proteomes" id="UP000000851"/>
    </source>
</evidence>
<dbReference type="Pfam" id="PF22977">
    <property type="entry name" value="WHD"/>
    <property type="match status" value="1"/>
</dbReference>
<keyword evidence="3" id="KW-0067">ATP-binding</keyword>
<accession>C7QK23</accession>
<dbReference type="Proteomes" id="UP000000851">
    <property type="component" value="Chromosome"/>
</dbReference>
<dbReference type="KEGG" id="cai:Caci_4397"/>
<dbReference type="AlphaFoldDB" id="C7QK23"/>
<dbReference type="InterPro" id="IPR054472">
    <property type="entry name" value="WHD"/>
</dbReference>
<protein>
    <submittedName>
        <fullName evidence="5">AAA ATPase central domain protein</fullName>
    </submittedName>
</protein>
<dbReference type="PANTHER" id="PTHR23073">
    <property type="entry name" value="26S PROTEASOME REGULATORY SUBUNIT"/>
    <property type="match status" value="1"/>
</dbReference>
<keyword evidence="6" id="KW-1185">Reference proteome</keyword>
<comment type="similarity">
    <text evidence="1">Belongs to the AAA ATPase family.</text>
</comment>